<name>A0ABW1KQC9_9PROT</name>
<dbReference type="Proteomes" id="UP001596116">
    <property type="component" value="Unassembled WGS sequence"/>
</dbReference>
<dbReference type="SUPFAM" id="SSF55298">
    <property type="entry name" value="YjgF-like"/>
    <property type="match status" value="1"/>
</dbReference>
<dbReference type="InterPro" id="IPR006175">
    <property type="entry name" value="YjgF/YER057c/UK114"/>
</dbReference>
<dbReference type="InterPro" id="IPR035959">
    <property type="entry name" value="RutC-like_sf"/>
</dbReference>
<sequence>MRFIAIVFVGSLLLTACGEAETARTFDRDPSLGDLPFSSAVVVGDTIYLSGEIGRAPGTTTVVDGGAGAQTHQIFANYKATLERLGSGLDDIVKCTVFLEDMTEYAAMNEAYAAAFPGDKPARSTMGVDGLALGAAVEIECLAVKS</sequence>
<proteinExistence type="predicted"/>
<feature type="signal peptide" evidence="1">
    <location>
        <begin position="1"/>
        <end position="20"/>
    </location>
</feature>
<dbReference type="PROSITE" id="PS51257">
    <property type="entry name" value="PROKAR_LIPOPROTEIN"/>
    <property type="match status" value="1"/>
</dbReference>
<protein>
    <submittedName>
        <fullName evidence="2">RidA family protein</fullName>
        <ecNumber evidence="2">3.5.-.-</ecNumber>
    </submittedName>
</protein>
<dbReference type="Gene3D" id="3.30.1330.40">
    <property type="entry name" value="RutC-like"/>
    <property type="match status" value="1"/>
</dbReference>
<evidence type="ECO:0000313" key="2">
    <source>
        <dbReference type="EMBL" id="MFC6034036.1"/>
    </source>
</evidence>
<evidence type="ECO:0000313" key="3">
    <source>
        <dbReference type="Proteomes" id="UP001596116"/>
    </source>
</evidence>
<dbReference type="PANTHER" id="PTHR11803">
    <property type="entry name" value="2-IMINOBUTANOATE/2-IMINOPROPANOATE DEAMINASE RIDA"/>
    <property type="match status" value="1"/>
</dbReference>
<reference evidence="2 3" key="1">
    <citation type="submission" date="2024-09" db="EMBL/GenBank/DDBJ databases">
        <authorList>
            <person name="Zhang Z.-H."/>
        </authorList>
    </citation>
    <scope>NUCLEOTIDE SEQUENCE [LARGE SCALE GENOMIC DNA]</scope>
    <source>
        <strain evidence="2 3">HHTR114</strain>
    </source>
</reference>
<dbReference type="GO" id="GO:0016787">
    <property type="term" value="F:hydrolase activity"/>
    <property type="evidence" value="ECO:0007669"/>
    <property type="project" value="UniProtKB-KW"/>
</dbReference>
<organism evidence="2 3">
    <name type="scientific">Hyphococcus aureus</name>
    <dbReference type="NCBI Taxonomy" id="2666033"/>
    <lineage>
        <taxon>Bacteria</taxon>
        <taxon>Pseudomonadati</taxon>
        <taxon>Pseudomonadota</taxon>
        <taxon>Alphaproteobacteria</taxon>
        <taxon>Parvularculales</taxon>
        <taxon>Parvularculaceae</taxon>
        <taxon>Hyphococcus</taxon>
    </lineage>
</organism>
<dbReference type="PANTHER" id="PTHR11803:SF39">
    <property type="entry name" value="2-IMINOBUTANOATE_2-IMINOPROPANOATE DEAMINASE"/>
    <property type="match status" value="1"/>
</dbReference>
<dbReference type="EMBL" id="JBHPON010000001">
    <property type="protein sequence ID" value="MFC6034036.1"/>
    <property type="molecule type" value="Genomic_DNA"/>
</dbReference>
<dbReference type="CDD" id="cd00448">
    <property type="entry name" value="YjgF_YER057c_UK114_family"/>
    <property type="match status" value="1"/>
</dbReference>
<keyword evidence="1" id="KW-0732">Signal</keyword>
<evidence type="ECO:0000256" key="1">
    <source>
        <dbReference type="SAM" id="SignalP"/>
    </source>
</evidence>
<feature type="chain" id="PRO_5047225867" evidence="1">
    <location>
        <begin position="21"/>
        <end position="146"/>
    </location>
</feature>
<keyword evidence="2" id="KW-0378">Hydrolase</keyword>
<gene>
    <name evidence="2" type="ORF">ACFMB1_00695</name>
</gene>
<dbReference type="Pfam" id="PF01042">
    <property type="entry name" value="Ribonuc_L-PSP"/>
    <property type="match status" value="1"/>
</dbReference>
<dbReference type="RefSeq" id="WP_379880668.1">
    <property type="nucleotide sequence ID" value="NZ_JBHPON010000001.1"/>
</dbReference>
<dbReference type="EC" id="3.5.-.-" evidence="2"/>
<accession>A0ABW1KQC9</accession>
<comment type="caution">
    <text evidence="2">The sequence shown here is derived from an EMBL/GenBank/DDBJ whole genome shotgun (WGS) entry which is preliminary data.</text>
</comment>
<keyword evidence="3" id="KW-1185">Reference proteome</keyword>